<keyword evidence="2" id="KW-1185">Reference proteome</keyword>
<dbReference type="EMBL" id="FXTH01000015">
    <property type="protein sequence ID" value="SMO82061.1"/>
    <property type="molecule type" value="Genomic_DNA"/>
</dbReference>
<evidence type="ECO:0000313" key="2">
    <source>
        <dbReference type="Proteomes" id="UP000317593"/>
    </source>
</evidence>
<dbReference type="Proteomes" id="UP000317593">
    <property type="component" value="Unassembled WGS sequence"/>
</dbReference>
<protein>
    <submittedName>
        <fullName evidence="1">Uncharacterized protein</fullName>
    </submittedName>
</protein>
<proteinExistence type="predicted"/>
<dbReference type="AlphaFoldDB" id="A0A521EF11"/>
<sequence length="38" mass="4333">MLITGNTYLYFIKDAKLVSLTLPNVIRYPVLTACVLKF</sequence>
<organism evidence="1 2">
    <name type="scientific">Fodinibius sediminis</name>
    <dbReference type="NCBI Taxonomy" id="1214077"/>
    <lineage>
        <taxon>Bacteria</taxon>
        <taxon>Pseudomonadati</taxon>
        <taxon>Balneolota</taxon>
        <taxon>Balneolia</taxon>
        <taxon>Balneolales</taxon>
        <taxon>Balneolaceae</taxon>
        <taxon>Fodinibius</taxon>
    </lineage>
</organism>
<name>A0A521EF11_9BACT</name>
<evidence type="ECO:0000313" key="1">
    <source>
        <dbReference type="EMBL" id="SMO82061.1"/>
    </source>
</evidence>
<reference evidence="1 2" key="1">
    <citation type="submission" date="2017-05" db="EMBL/GenBank/DDBJ databases">
        <authorList>
            <person name="Varghese N."/>
            <person name="Submissions S."/>
        </authorList>
    </citation>
    <scope>NUCLEOTIDE SEQUENCE [LARGE SCALE GENOMIC DNA]</scope>
    <source>
        <strain evidence="1 2">DSM 21194</strain>
    </source>
</reference>
<gene>
    <name evidence="1" type="ORF">SAMN06265218_11580</name>
</gene>
<accession>A0A521EF11</accession>